<comment type="similarity">
    <text evidence="1">Belongs to the short-chain dehydrogenases/reductases (SDR) family.</text>
</comment>
<dbReference type="InterPro" id="IPR002347">
    <property type="entry name" value="SDR_fam"/>
</dbReference>
<dbReference type="EMBL" id="LKMD01000105">
    <property type="protein sequence ID" value="PIA93892.1"/>
    <property type="molecule type" value="Genomic_DNA"/>
</dbReference>
<evidence type="ECO:0000256" key="2">
    <source>
        <dbReference type="ARBA" id="ARBA00022857"/>
    </source>
</evidence>
<dbReference type="InterPro" id="IPR036291">
    <property type="entry name" value="NAD(P)-bd_dom_sf"/>
</dbReference>
<evidence type="ECO:0000313" key="7">
    <source>
        <dbReference type="Proteomes" id="UP000230605"/>
    </source>
</evidence>
<evidence type="ECO:0000256" key="3">
    <source>
        <dbReference type="ARBA" id="ARBA00023002"/>
    </source>
</evidence>
<accession>A0A2G5HNW8</accession>
<evidence type="ECO:0000256" key="4">
    <source>
        <dbReference type="SAM" id="MobiDB-lite"/>
    </source>
</evidence>
<dbReference type="EMBL" id="CP134187">
    <property type="protein sequence ID" value="WPB01365.1"/>
    <property type="molecule type" value="Genomic_DNA"/>
</dbReference>
<dbReference type="AlphaFoldDB" id="A0A2G5HNW8"/>
<organism evidence="5 7">
    <name type="scientific">Cercospora beticola</name>
    <name type="common">Sugarbeet leaf spot fungus</name>
    <dbReference type="NCBI Taxonomy" id="122368"/>
    <lineage>
        <taxon>Eukaryota</taxon>
        <taxon>Fungi</taxon>
        <taxon>Dikarya</taxon>
        <taxon>Ascomycota</taxon>
        <taxon>Pezizomycotina</taxon>
        <taxon>Dothideomycetes</taxon>
        <taxon>Dothideomycetidae</taxon>
        <taxon>Mycosphaerellales</taxon>
        <taxon>Mycosphaerellaceae</taxon>
        <taxon>Cercospora</taxon>
    </lineage>
</organism>
<dbReference type="GO" id="GO:0016616">
    <property type="term" value="F:oxidoreductase activity, acting on the CH-OH group of donors, NAD or NADP as acceptor"/>
    <property type="evidence" value="ECO:0007669"/>
    <property type="project" value="UniProtKB-ARBA"/>
</dbReference>
<dbReference type="PANTHER" id="PTHR43008">
    <property type="entry name" value="BENZIL REDUCTASE"/>
    <property type="match status" value="1"/>
</dbReference>
<dbReference type="PRINTS" id="PR00081">
    <property type="entry name" value="GDHRDH"/>
</dbReference>
<name>A0A2G5HNW8_CERBT</name>
<keyword evidence="3" id="KW-0560">Oxidoreductase</keyword>
<dbReference type="Proteomes" id="UP000230605">
    <property type="component" value="Chromosome 4"/>
</dbReference>
<evidence type="ECO:0000313" key="8">
    <source>
        <dbReference type="Proteomes" id="UP001302367"/>
    </source>
</evidence>
<dbReference type="FunFam" id="3.40.50.720:FF:000245">
    <property type="entry name" value="Short chain dehydrogenase, putative"/>
    <property type="match status" value="1"/>
</dbReference>
<protein>
    <submittedName>
        <fullName evidence="5">Putative NADP-dependent mannitol dehydrogenase</fullName>
    </submittedName>
</protein>
<evidence type="ECO:0000313" key="6">
    <source>
        <dbReference type="EMBL" id="WPB01365.1"/>
    </source>
</evidence>
<dbReference type="PROSITE" id="PS00061">
    <property type="entry name" value="ADH_SHORT"/>
    <property type="match status" value="1"/>
</dbReference>
<dbReference type="OrthoDB" id="1669814at2759"/>
<reference evidence="6 8" key="2">
    <citation type="submission" date="2023-09" db="EMBL/GenBank/DDBJ databases">
        <title>Complete-Gapless Cercospora beticola genome.</title>
        <authorList>
            <person name="Wyatt N.A."/>
            <person name="Spanner R.E."/>
            <person name="Bolton M.D."/>
        </authorList>
    </citation>
    <scope>NUCLEOTIDE SEQUENCE [LARGE SCALE GENOMIC DNA]</scope>
    <source>
        <strain evidence="6">Cb09-40</strain>
    </source>
</reference>
<feature type="compositionally biased region" description="Polar residues" evidence="4">
    <location>
        <begin position="16"/>
        <end position="27"/>
    </location>
</feature>
<feature type="region of interest" description="Disordered" evidence="4">
    <location>
        <begin position="1"/>
        <end position="27"/>
    </location>
</feature>
<dbReference type="InterPro" id="IPR020904">
    <property type="entry name" value="Sc_DH/Rdtase_CS"/>
</dbReference>
<dbReference type="Pfam" id="PF13561">
    <property type="entry name" value="adh_short_C2"/>
    <property type="match status" value="1"/>
</dbReference>
<dbReference type="GO" id="GO:0050664">
    <property type="term" value="F:oxidoreductase activity, acting on NAD(P)H, oxygen as acceptor"/>
    <property type="evidence" value="ECO:0007669"/>
    <property type="project" value="TreeGrafter"/>
</dbReference>
<proteinExistence type="inferred from homology"/>
<dbReference type="Gene3D" id="3.40.50.720">
    <property type="entry name" value="NAD(P)-binding Rossmann-like Domain"/>
    <property type="match status" value="1"/>
</dbReference>
<evidence type="ECO:0000256" key="1">
    <source>
        <dbReference type="ARBA" id="ARBA00006484"/>
    </source>
</evidence>
<keyword evidence="8" id="KW-1185">Reference proteome</keyword>
<evidence type="ECO:0000313" key="5">
    <source>
        <dbReference type="EMBL" id="PIA93892.1"/>
    </source>
</evidence>
<dbReference type="PANTHER" id="PTHR43008:SF9">
    <property type="entry name" value="OXIDOREDUCTASE"/>
    <property type="match status" value="1"/>
</dbReference>
<sequence>MAPGTIGDFVPPSTEPTPESQVSSANAPTPALFSLSGQTIVITGAGRGVGITLAIACLEAGAHVACLDVLPSPAEKEWAIIQSLCKKNNLTATYGKCDITNETDVQTTLEEIASREQSQTAPFSGIIACAGIQQKTLALDYPPEDFNKMLNVNVTGTFLTAKHASKMFVKNNIKGSIVLIASMSGIIANRGLHCTAYNSSKAAVLQIARSMSQEVGQYGIRINTLSPGYIRTAMTAALLKEEPHLEKLWMAGALLGRIGAPEDFKAPAVFLLAPGSSWMTGADLRVDGGHCASA</sequence>
<keyword evidence="2" id="KW-0521">NADP</keyword>
<reference evidence="5 7" key="1">
    <citation type="submission" date="2015-10" db="EMBL/GenBank/DDBJ databases">
        <title>The cercosporin biosynthetic gene cluster was horizontally transferred to several fungal lineages and shown to be expanded in Cercospora beticola based on microsynteny with recipient genomes.</title>
        <authorList>
            <person name="De Jonge R."/>
            <person name="Ebert M.K."/>
            <person name="Suttle J.C."/>
            <person name="Jurick Ii W.M."/>
            <person name="Secor G.A."/>
            <person name="Thomma B.P."/>
            <person name="Van De Peer Y."/>
            <person name="Bolton M.D."/>
        </authorList>
    </citation>
    <scope>NUCLEOTIDE SEQUENCE [LARGE SCALE GENOMIC DNA]</scope>
    <source>
        <strain evidence="5 7">09-40</strain>
    </source>
</reference>
<dbReference type="Proteomes" id="UP001302367">
    <property type="component" value="Chromosome 4"/>
</dbReference>
<gene>
    <name evidence="5" type="ORF">CB0940_04149</name>
    <name evidence="6" type="ORF">RHO25_005991</name>
</gene>
<dbReference type="SUPFAM" id="SSF51735">
    <property type="entry name" value="NAD(P)-binding Rossmann-fold domains"/>
    <property type="match status" value="1"/>
</dbReference>